<dbReference type="STRING" id="661399.AQJ67_41515"/>
<keyword evidence="3" id="KW-1185">Reference proteome</keyword>
<accession>A0A101TGH2</accession>
<gene>
    <name evidence="2" type="ORF">AQJ67_41515</name>
</gene>
<evidence type="ECO:0000313" key="3">
    <source>
        <dbReference type="Proteomes" id="UP000053429"/>
    </source>
</evidence>
<dbReference type="EMBL" id="LMWY01000063">
    <property type="protein sequence ID" value="KUN91911.1"/>
    <property type="molecule type" value="Genomic_DNA"/>
</dbReference>
<sequence>MEHEAHVRWSLKDGPGSIKALRRSNAAPSLQERQGRVHPLGVIAQRQMTMRHVEAACDTWNEFLDEPQMISSARGDDHLRSLRTGLRPYASLQVVRTPAERAREVARQEGSLK</sequence>
<feature type="region of interest" description="Disordered" evidence="1">
    <location>
        <begin position="1"/>
        <end position="33"/>
    </location>
</feature>
<reference evidence="2 3" key="1">
    <citation type="submission" date="2015-10" db="EMBL/GenBank/DDBJ databases">
        <title>Draft genome sequence of Streptomyces caeruleatus NRRL B-24802, type strain for the species Streptomyces caeruleatus.</title>
        <authorList>
            <person name="Ruckert C."/>
            <person name="Winkler A."/>
            <person name="Kalinowski J."/>
            <person name="Kampfer P."/>
            <person name="Glaeser S."/>
        </authorList>
    </citation>
    <scope>NUCLEOTIDE SEQUENCE [LARGE SCALE GENOMIC DNA]</scope>
    <source>
        <strain evidence="2 3">NRRL B-24802</strain>
    </source>
</reference>
<proteinExistence type="predicted"/>
<organism evidence="2 3">
    <name type="scientific">Streptomyces caeruleatus</name>
    <dbReference type="NCBI Taxonomy" id="661399"/>
    <lineage>
        <taxon>Bacteria</taxon>
        <taxon>Bacillati</taxon>
        <taxon>Actinomycetota</taxon>
        <taxon>Actinomycetes</taxon>
        <taxon>Kitasatosporales</taxon>
        <taxon>Streptomycetaceae</taxon>
        <taxon>Streptomyces</taxon>
    </lineage>
</organism>
<dbReference type="Proteomes" id="UP000053429">
    <property type="component" value="Unassembled WGS sequence"/>
</dbReference>
<comment type="caution">
    <text evidence="2">The sequence shown here is derived from an EMBL/GenBank/DDBJ whole genome shotgun (WGS) entry which is preliminary data.</text>
</comment>
<dbReference type="AlphaFoldDB" id="A0A101TGH2"/>
<evidence type="ECO:0000256" key="1">
    <source>
        <dbReference type="SAM" id="MobiDB-lite"/>
    </source>
</evidence>
<protein>
    <submittedName>
        <fullName evidence="2">Uncharacterized protein</fullName>
    </submittedName>
</protein>
<name>A0A101TGH2_9ACTN</name>
<evidence type="ECO:0000313" key="2">
    <source>
        <dbReference type="EMBL" id="KUN91911.1"/>
    </source>
</evidence>
<feature type="compositionally biased region" description="Basic and acidic residues" evidence="1">
    <location>
        <begin position="1"/>
        <end position="11"/>
    </location>
</feature>